<evidence type="ECO:0000313" key="2">
    <source>
        <dbReference type="Proteomes" id="UP000006322"/>
    </source>
</evidence>
<accession>K6ZRV6</accession>
<reference evidence="2" key="1">
    <citation type="journal article" date="2014" name="Environ. Microbiol.">
        <title>Comparative genomics of the marine bacterial genus Glaciecola reveals the high degree of genomic diversity and genomic characteristic for cold adaptation.</title>
        <authorList>
            <person name="Qin Q.L."/>
            <person name="Xie B.B."/>
            <person name="Yu Y."/>
            <person name="Shu Y.L."/>
            <person name="Rong J.C."/>
            <person name="Zhang Y.J."/>
            <person name="Zhao D.L."/>
            <person name="Chen X.L."/>
            <person name="Zhang X.Y."/>
            <person name="Chen B."/>
            <person name="Zhou B.C."/>
            <person name="Zhang Y.Z."/>
        </authorList>
    </citation>
    <scope>NUCLEOTIDE SEQUENCE [LARGE SCALE GENOMIC DNA]</scope>
    <source>
        <strain evidence="2">LMG 21857</strain>
    </source>
</reference>
<dbReference type="OrthoDB" id="6386419at2"/>
<name>K6ZRV6_9ALTE</name>
<comment type="caution">
    <text evidence="1">The sequence shown here is derived from an EMBL/GenBank/DDBJ whole genome shotgun (WGS) entry which is preliminary data.</text>
</comment>
<organism evidence="1 2">
    <name type="scientific">Paraglaciecola polaris LMG 21857</name>
    <dbReference type="NCBI Taxonomy" id="1129793"/>
    <lineage>
        <taxon>Bacteria</taxon>
        <taxon>Pseudomonadati</taxon>
        <taxon>Pseudomonadota</taxon>
        <taxon>Gammaproteobacteria</taxon>
        <taxon>Alteromonadales</taxon>
        <taxon>Alteromonadaceae</taxon>
        <taxon>Paraglaciecola</taxon>
    </lineage>
</organism>
<dbReference type="AlphaFoldDB" id="K6ZRV6"/>
<dbReference type="Proteomes" id="UP000006322">
    <property type="component" value="Unassembled WGS sequence"/>
</dbReference>
<evidence type="ECO:0000313" key="1">
    <source>
        <dbReference type="EMBL" id="GAC33037.1"/>
    </source>
</evidence>
<dbReference type="RefSeq" id="WP_007104820.1">
    <property type="nucleotide sequence ID" value="NZ_BAER01000046.1"/>
</dbReference>
<keyword evidence="2" id="KW-1185">Reference proteome</keyword>
<protein>
    <submittedName>
        <fullName evidence="1">Uncharacterized protein</fullName>
    </submittedName>
</protein>
<proteinExistence type="predicted"/>
<dbReference type="EMBL" id="BAER01000046">
    <property type="protein sequence ID" value="GAC33037.1"/>
    <property type="molecule type" value="Genomic_DNA"/>
</dbReference>
<sequence length="51" mass="6192">MTEKFFNTDGRALMRTFYPYICNIRKEWNNAEQYVQVVTYYLGENVDICNE</sequence>
<gene>
    <name evidence="1" type="ORF">GPLA_2132</name>
</gene>